<dbReference type="Gene3D" id="4.10.520.10">
    <property type="entry name" value="IHF-like DNA-binding proteins"/>
    <property type="match status" value="1"/>
</dbReference>
<dbReference type="InterPro" id="IPR010992">
    <property type="entry name" value="IHF-like_DNA-bd_dom_sf"/>
</dbReference>
<evidence type="ECO:0000256" key="2">
    <source>
        <dbReference type="ARBA" id="ARBA00023125"/>
    </source>
</evidence>
<organism evidence="4 5">
    <name type="scientific">Seohaeicola zhoushanensis</name>
    <dbReference type="NCBI Taxonomy" id="1569283"/>
    <lineage>
        <taxon>Bacteria</taxon>
        <taxon>Pseudomonadati</taxon>
        <taxon>Pseudomonadota</taxon>
        <taxon>Alphaproteobacteria</taxon>
        <taxon>Rhodobacterales</taxon>
        <taxon>Roseobacteraceae</taxon>
        <taxon>Seohaeicola</taxon>
    </lineage>
</organism>
<protein>
    <recommendedName>
        <fullName evidence="6">DNA-binding protein</fullName>
    </recommendedName>
</protein>
<name>A0A8J3GYX0_9RHOB</name>
<reference evidence="4" key="1">
    <citation type="journal article" date="2014" name="Int. J. Syst. Evol. Microbiol.">
        <title>Complete genome sequence of Corynebacterium casei LMG S-19264T (=DSM 44701T), isolated from a smear-ripened cheese.</title>
        <authorList>
            <consortium name="US DOE Joint Genome Institute (JGI-PGF)"/>
            <person name="Walter F."/>
            <person name="Albersmeier A."/>
            <person name="Kalinowski J."/>
            <person name="Ruckert C."/>
        </authorList>
    </citation>
    <scope>NUCLEOTIDE SEQUENCE</scope>
    <source>
        <strain evidence="4">KCTC 42650</strain>
    </source>
</reference>
<proteinExistence type="inferred from homology"/>
<dbReference type="AlphaFoldDB" id="A0A8J3GYX0"/>
<accession>A0A8J3GYX0</accession>
<comment type="caution">
    <text evidence="4">The sequence shown here is derived from an EMBL/GenBank/DDBJ whole genome shotgun (WGS) entry which is preliminary data.</text>
</comment>
<evidence type="ECO:0000313" key="5">
    <source>
        <dbReference type="Proteomes" id="UP000626220"/>
    </source>
</evidence>
<dbReference type="RefSeq" id="WP_189680549.1">
    <property type="nucleotide sequence ID" value="NZ_BNCJ01000006.1"/>
</dbReference>
<feature type="region of interest" description="Disordered" evidence="3">
    <location>
        <begin position="1"/>
        <end position="31"/>
    </location>
</feature>
<evidence type="ECO:0008006" key="6">
    <source>
        <dbReference type="Google" id="ProtNLM"/>
    </source>
</evidence>
<evidence type="ECO:0000256" key="3">
    <source>
        <dbReference type="SAM" id="MobiDB-lite"/>
    </source>
</evidence>
<dbReference type="InterPro" id="IPR000119">
    <property type="entry name" value="Hist_DNA-bd"/>
</dbReference>
<dbReference type="EMBL" id="BNCJ01000006">
    <property type="protein sequence ID" value="GHF53420.1"/>
    <property type="molecule type" value="Genomic_DNA"/>
</dbReference>
<comment type="similarity">
    <text evidence="1">Belongs to the bacterial histone-like protein family.</text>
</comment>
<gene>
    <name evidence="4" type="ORF">GCM10017056_26280</name>
</gene>
<dbReference type="GO" id="GO:0003677">
    <property type="term" value="F:DNA binding"/>
    <property type="evidence" value="ECO:0007669"/>
    <property type="project" value="UniProtKB-KW"/>
</dbReference>
<evidence type="ECO:0000256" key="1">
    <source>
        <dbReference type="ARBA" id="ARBA00010529"/>
    </source>
</evidence>
<keyword evidence="2" id="KW-0238">DNA-binding</keyword>
<sequence length="123" mass="12704">MPTTKPPADSVAAKAARPRRKAKAKVDGAAPAAGADLKKAELIELVVARSGLQKKAVKPAVEAILSALGEAIEAGRPLNLPPLGRLRVARTEQKEKGSLSVLKLRRGAGVKDSGKDPLADTGE</sequence>
<dbReference type="Proteomes" id="UP000626220">
    <property type="component" value="Unassembled WGS sequence"/>
</dbReference>
<keyword evidence="5" id="KW-1185">Reference proteome</keyword>
<dbReference type="GO" id="GO:0030527">
    <property type="term" value="F:structural constituent of chromatin"/>
    <property type="evidence" value="ECO:0007669"/>
    <property type="project" value="InterPro"/>
</dbReference>
<dbReference type="Pfam" id="PF00216">
    <property type="entry name" value="Bac_DNA_binding"/>
    <property type="match status" value="1"/>
</dbReference>
<reference evidence="4" key="2">
    <citation type="submission" date="2020-09" db="EMBL/GenBank/DDBJ databases">
        <authorList>
            <person name="Sun Q."/>
            <person name="Kim S."/>
        </authorList>
    </citation>
    <scope>NUCLEOTIDE SEQUENCE</scope>
    <source>
        <strain evidence="4">KCTC 42650</strain>
    </source>
</reference>
<evidence type="ECO:0000313" key="4">
    <source>
        <dbReference type="EMBL" id="GHF53420.1"/>
    </source>
</evidence>
<dbReference type="SUPFAM" id="SSF47729">
    <property type="entry name" value="IHF-like DNA-binding proteins"/>
    <property type="match status" value="1"/>
</dbReference>